<dbReference type="InterPro" id="IPR001810">
    <property type="entry name" value="F-box_dom"/>
</dbReference>
<dbReference type="InterPro" id="IPR036047">
    <property type="entry name" value="F-box-like_dom_sf"/>
</dbReference>
<reference evidence="3 4" key="1">
    <citation type="submission" date="2020-04" db="EMBL/GenBank/DDBJ databases">
        <authorList>
            <person name="Alioto T."/>
            <person name="Alioto T."/>
            <person name="Gomez Garrido J."/>
        </authorList>
    </citation>
    <scope>NUCLEOTIDE SEQUENCE [LARGE SCALE GENOMIC DNA]</scope>
</reference>
<feature type="compositionally biased region" description="Basic and acidic residues" evidence="1">
    <location>
        <begin position="246"/>
        <end position="257"/>
    </location>
</feature>
<feature type="region of interest" description="Disordered" evidence="1">
    <location>
        <begin position="76"/>
        <end position="177"/>
    </location>
</feature>
<sequence>MDPPMNSCFNMGGPPNMDMFNPASCSLSDPAAESALREFLLNDTNINNALSVQNNGVSDINEIADEFKGMLEEPLSRDWVSPGKPEDQALPTTSPLIPPNASPAVAPNTPNAPSAEDAASNYTHVNQVMPPQQMLTTEIEAPRGRGRGRKRTREPGAESVSRGPPKKRGPKPGMKAARMAGVQYCSQIAPDANGIKLKIKKFNSVPQPAKISKELTKRKKKKYKTKRKNSDSDDESISEMIDAEEDRSQAWGRREGPKPSQSFNVDGRTEQGEAQSDWGCKLPEQVLLRIFEMVTQEEGTLPFLVRAAQVCRLWRNVAIAPSLWNVVDLSIPRIKAVHKNDHVLRWLCENRLSGATDLNISGWKVSNMTMSLHLVVGCCGDKLDGLSLAGWGGLKSDHLELLAQRCPKLSRIDLTSINMEVNPNSKAAVSPAALCSFTHQMGARLTQLSLANNTMAGLTQILNSVAENCPELQVLDLSNLRTAAITSAQIPLEFLQEGCSKLRVFRIANSNVSLAPTSLQEQARSPGFPALEELSLAVDKRGGSPQVSDNSIERILKTSQHLKLLDVRGCTRISDSSLVRVPAWDLEHLYLSGCEVTRPPGSGLELLARKWSHSLIVLDLAWSTATEAVDQAVYALAEKGEESPLRSLNLLGSSISFGPVKDVLLRCPQLSSLNLSSCRGLPRGIKRNYEGKDLDLLRQSVSAGKFDEMTGDDSPNQSASSPHDEAR</sequence>
<protein>
    <recommendedName>
        <fullName evidence="2">F-box domain-containing protein</fullName>
    </recommendedName>
</protein>
<dbReference type="Proteomes" id="UP000494165">
    <property type="component" value="Unassembled WGS sequence"/>
</dbReference>
<gene>
    <name evidence="3" type="ORF">CLODIP_2_CD01256</name>
</gene>
<dbReference type="EMBL" id="CADEPI010000378">
    <property type="protein sequence ID" value="CAB3384920.1"/>
    <property type="molecule type" value="Genomic_DNA"/>
</dbReference>
<accession>A0A8S1DME4</accession>
<dbReference type="PANTHER" id="PTHR38926">
    <property type="entry name" value="F-BOX DOMAIN CONTAINING PROTEIN, EXPRESSED"/>
    <property type="match status" value="1"/>
</dbReference>
<dbReference type="InterPro" id="IPR032675">
    <property type="entry name" value="LRR_dom_sf"/>
</dbReference>
<dbReference type="PANTHER" id="PTHR38926:SF5">
    <property type="entry name" value="F-BOX AND LEUCINE-RICH REPEAT PROTEIN 6"/>
    <property type="match status" value="1"/>
</dbReference>
<dbReference type="GO" id="GO:0019005">
    <property type="term" value="C:SCF ubiquitin ligase complex"/>
    <property type="evidence" value="ECO:0007669"/>
    <property type="project" value="InterPro"/>
</dbReference>
<feature type="compositionally biased region" description="Basic residues" evidence="1">
    <location>
        <begin position="216"/>
        <end position="227"/>
    </location>
</feature>
<feature type="domain" description="F-box" evidence="2">
    <location>
        <begin position="281"/>
        <end position="328"/>
    </location>
</feature>
<comment type="caution">
    <text evidence="3">The sequence shown here is derived from an EMBL/GenBank/DDBJ whole genome shotgun (WGS) entry which is preliminary data.</text>
</comment>
<dbReference type="SUPFAM" id="SSF81383">
    <property type="entry name" value="F-box domain"/>
    <property type="match status" value="1"/>
</dbReference>
<evidence type="ECO:0000313" key="3">
    <source>
        <dbReference type="EMBL" id="CAB3384920.1"/>
    </source>
</evidence>
<feature type="compositionally biased region" description="Polar residues" evidence="1">
    <location>
        <begin position="120"/>
        <end position="136"/>
    </location>
</feature>
<feature type="region of interest" description="Disordered" evidence="1">
    <location>
        <begin position="705"/>
        <end position="727"/>
    </location>
</feature>
<proteinExistence type="predicted"/>
<dbReference type="Gene3D" id="1.20.1280.50">
    <property type="match status" value="1"/>
</dbReference>
<name>A0A8S1DME4_9INSE</name>
<evidence type="ECO:0000259" key="2">
    <source>
        <dbReference type="Pfam" id="PF12937"/>
    </source>
</evidence>
<dbReference type="OrthoDB" id="3134645at2759"/>
<evidence type="ECO:0000256" key="1">
    <source>
        <dbReference type="SAM" id="MobiDB-lite"/>
    </source>
</evidence>
<dbReference type="Gene3D" id="3.80.10.10">
    <property type="entry name" value="Ribonuclease Inhibitor"/>
    <property type="match status" value="2"/>
</dbReference>
<dbReference type="CDD" id="cd22119">
    <property type="entry name" value="F-box_FBXL6"/>
    <property type="match status" value="1"/>
</dbReference>
<organism evidence="3 4">
    <name type="scientific">Cloeon dipterum</name>
    <dbReference type="NCBI Taxonomy" id="197152"/>
    <lineage>
        <taxon>Eukaryota</taxon>
        <taxon>Metazoa</taxon>
        <taxon>Ecdysozoa</taxon>
        <taxon>Arthropoda</taxon>
        <taxon>Hexapoda</taxon>
        <taxon>Insecta</taxon>
        <taxon>Pterygota</taxon>
        <taxon>Palaeoptera</taxon>
        <taxon>Ephemeroptera</taxon>
        <taxon>Pisciforma</taxon>
        <taxon>Baetidae</taxon>
        <taxon>Cloeon</taxon>
    </lineage>
</organism>
<evidence type="ECO:0000313" key="4">
    <source>
        <dbReference type="Proteomes" id="UP000494165"/>
    </source>
</evidence>
<dbReference type="AlphaFoldDB" id="A0A8S1DME4"/>
<dbReference type="SUPFAM" id="SSF52047">
    <property type="entry name" value="RNI-like"/>
    <property type="match status" value="1"/>
</dbReference>
<feature type="compositionally biased region" description="Acidic residues" evidence="1">
    <location>
        <begin position="232"/>
        <end position="245"/>
    </location>
</feature>
<dbReference type="InterPro" id="IPR047922">
    <property type="entry name" value="FBXL6_F-box"/>
</dbReference>
<keyword evidence="4" id="KW-1185">Reference proteome</keyword>
<dbReference type="Pfam" id="PF12937">
    <property type="entry name" value="F-box-like"/>
    <property type="match status" value="1"/>
</dbReference>
<feature type="region of interest" description="Disordered" evidence="1">
    <location>
        <begin position="210"/>
        <end position="274"/>
    </location>
</feature>